<evidence type="ECO:0000259" key="17">
    <source>
        <dbReference type="Pfam" id="PF03447"/>
    </source>
</evidence>
<gene>
    <name evidence="18" type="ORF">KHA91_10365</name>
</gene>
<dbReference type="EC" id="1.1.1.3" evidence="4 14"/>
<dbReference type="PANTHER" id="PTHR43331:SF1">
    <property type="entry name" value="HOMOSERINE DEHYDROGENASE"/>
    <property type="match status" value="1"/>
</dbReference>
<dbReference type="PIRSF" id="PIRSF036497">
    <property type="entry name" value="HDH_short"/>
    <property type="match status" value="1"/>
</dbReference>
<evidence type="ECO:0000256" key="1">
    <source>
        <dbReference type="ARBA" id="ARBA00005056"/>
    </source>
</evidence>
<evidence type="ECO:0000256" key="5">
    <source>
        <dbReference type="ARBA" id="ARBA00013376"/>
    </source>
</evidence>
<dbReference type="InterPro" id="IPR036291">
    <property type="entry name" value="NAD(P)-bd_dom_sf"/>
</dbReference>
<dbReference type="SUPFAM" id="SSF55347">
    <property type="entry name" value="Glyceraldehyde-3-phosphate dehydrogenase-like, C-terminal domain"/>
    <property type="match status" value="1"/>
</dbReference>
<evidence type="ECO:0000256" key="15">
    <source>
        <dbReference type="RuleBase" id="RU004171"/>
    </source>
</evidence>
<evidence type="ECO:0000256" key="3">
    <source>
        <dbReference type="ARBA" id="ARBA00006753"/>
    </source>
</evidence>
<dbReference type="PROSITE" id="PS01042">
    <property type="entry name" value="HOMOSER_DHGENASE"/>
    <property type="match status" value="1"/>
</dbReference>
<dbReference type="RefSeq" id="WP_213098181.1">
    <property type="nucleotide sequence ID" value="NZ_JAGYPN010000002.1"/>
</dbReference>
<evidence type="ECO:0000256" key="13">
    <source>
        <dbReference type="PIRSR" id="PIRSR036497-2"/>
    </source>
</evidence>
<dbReference type="GO" id="GO:0009086">
    <property type="term" value="P:methionine biosynthetic process"/>
    <property type="evidence" value="ECO:0007669"/>
    <property type="project" value="UniProtKB-KW"/>
</dbReference>
<proteinExistence type="inferred from homology"/>
<feature type="binding site" evidence="13">
    <location>
        <position position="104"/>
    </location>
    <ligand>
        <name>NADPH</name>
        <dbReference type="ChEBI" id="CHEBI:57783"/>
    </ligand>
</feature>
<keyword evidence="9" id="KW-0915">Sodium</keyword>
<dbReference type="AlphaFoldDB" id="A0A942UKI1"/>
<comment type="pathway">
    <text evidence="2 14">Amino-acid biosynthesis; L-methionine biosynthesis via de novo pathway; L-homoserine from L-aspartate: step 3/3.</text>
</comment>
<dbReference type="GO" id="GO:0004412">
    <property type="term" value="F:homoserine dehydrogenase activity"/>
    <property type="evidence" value="ECO:0007669"/>
    <property type="project" value="UniProtKB-EC"/>
</dbReference>
<dbReference type="Pfam" id="PF03447">
    <property type="entry name" value="NAD_binding_3"/>
    <property type="match status" value="1"/>
</dbReference>
<dbReference type="InterPro" id="IPR019811">
    <property type="entry name" value="HDH_CS"/>
</dbReference>
<evidence type="ECO:0000256" key="9">
    <source>
        <dbReference type="ARBA" id="ARBA00023053"/>
    </source>
</evidence>
<evidence type="ECO:0000256" key="8">
    <source>
        <dbReference type="ARBA" id="ARBA00023002"/>
    </source>
</evidence>
<evidence type="ECO:0000256" key="7">
    <source>
        <dbReference type="ARBA" id="ARBA00022697"/>
    </source>
</evidence>
<keyword evidence="19" id="KW-1185">Reference proteome</keyword>
<comment type="catalytic activity">
    <reaction evidence="11">
        <text>L-homoserine + NADP(+) = L-aspartate 4-semialdehyde + NADPH + H(+)</text>
        <dbReference type="Rhea" id="RHEA:15761"/>
        <dbReference type="ChEBI" id="CHEBI:15378"/>
        <dbReference type="ChEBI" id="CHEBI:57476"/>
        <dbReference type="ChEBI" id="CHEBI:57783"/>
        <dbReference type="ChEBI" id="CHEBI:58349"/>
        <dbReference type="ChEBI" id="CHEBI:537519"/>
        <dbReference type="EC" id="1.1.1.3"/>
    </reaction>
    <physiologicalReaction direction="right-to-left" evidence="11">
        <dbReference type="Rhea" id="RHEA:15763"/>
    </physiologicalReaction>
</comment>
<comment type="pathway">
    <text evidence="1 14">Amino-acid biosynthesis; L-threonine biosynthesis; L-threonine from L-aspartate: step 3/5.</text>
</comment>
<dbReference type="GO" id="GO:0050661">
    <property type="term" value="F:NADP binding"/>
    <property type="evidence" value="ECO:0007669"/>
    <property type="project" value="InterPro"/>
</dbReference>
<name>A0A942UKI1_9BACI</name>
<feature type="domain" description="Aspartate/homoserine dehydrogenase NAD-binding" evidence="17">
    <location>
        <begin position="10"/>
        <end position="127"/>
    </location>
</feature>
<keyword evidence="13 14" id="KW-0521">NADP</keyword>
<evidence type="ECO:0000256" key="14">
    <source>
        <dbReference type="RuleBase" id="RU000579"/>
    </source>
</evidence>
<dbReference type="Proteomes" id="UP000676456">
    <property type="component" value="Unassembled WGS sequence"/>
</dbReference>
<evidence type="ECO:0000313" key="19">
    <source>
        <dbReference type="Proteomes" id="UP000676456"/>
    </source>
</evidence>
<dbReference type="Gene3D" id="3.30.360.10">
    <property type="entry name" value="Dihydrodipicolinate Reductase, domain 2"/>
    <property type="match status" value="1"/>
</dbReference>
<dbReference type="SUPFAM" id="SSF51735">
    <property type="entry name" value="NAD(P)-binding Rossmann-fold domains"/>
    <property type="match status" value="1"/>
</dbReference>
<organism evidence="18 19">
    <name type="scientific">Lederbergia citrea</name>
    <dbReference type="NCBI Taxonomy" id="2833581"/>
    <lineage>
        <taxon>Bacteria</taxon>
        <taxon>Bacillati</taxon>
        <taxon>Bacillota</taxon>
        <taxon>Bacilli</taxon>
        <taxon>Bacillales</taxon>
        <taxon>Bacillaceae</taxon>
        <taxon>Lederbergia</taxon>
    </lineage>
</organism>
<keyword evidence="6 14" id="KW-0028">Amino-acid biosynthesis</keyword>
<dbReference type="PANTHER" id="PTHR43331">
    <property type="entry name" value="HOMOSERINE DEHYDROGENASE"/>
    <property type="match status" value="1"/>
</dbReference>
<evidence type="ECO:0000256" key="10">
    <source>
        <dbReference type="ARBA" id="ARBA00023167"/>
    </source>
</evidence>
<evidence type="ECO:0000313" key="18">
    <source>
        <dbReference type="EMBL" id="MBS4223146.1"/>
    </source>
</evidence>
<keyword evidence="10 14" id="KW-0486">Methionine biosynthesis</keyword>
<keyword evidence="8 14" id="KW-0560">Oxidoreductase</keyword>
<keyword evidence="7 14" id="KW-0791">Threonine biosynthesis</keyword>
<dbReference type="EMBL" id="JAGYPN010000002">
    <property type="protein sequence ID" value="MBS4223146.1"/>
    <property type="molecule type" value="Genomic_DNA"/>
</dbReference>
<dbReference type="FunFam" id="3.30.360.10:FF:000005">
    <property type="entry name" value="Homoserine dehydrogenase"/>
    <property type="match status" value="1"/>
</dbReference>
<evidence type="ECO:0000256" key="4">
    <source>
        <dbReference type="ARBA" id="ARBA00013213"/>
    </source>
</evidence>
<evidence type="ECO:0000256" key="11">
    <source>
        <dbReference type="ARBA" id="ARBA00048841"/>
    </source>
</evidence>
<dbReference type="Gene3D" id="3.40.50.720">
    <property type="entry name" value="NAD(P)-binding Rossmann-like Domain"/>
    <property type="match status" value="1"/>
</dbReference>
<dbReference type="NCBIfam" id="NF004976">
    <property type="entry name" value="PRK06349.1"/>
    <property type="match status" value="1"/>
</dbReference>
<evidence type="ECO:0000256" key="2">
    <source>
        <dbReference type="ARBA" id="ARBA00005062"/>
    </source>
</evidence>
<evidence type="ECO:0000259" key="16">
    <source>
        <dbReference type="Pfam" id="PF00742"/>
    </source>
</evidence>
<feature type="binding site" evidence="13">
    <location>
        <position position="189"/>
    </location>
    <ligand>
        <name>L-homoserine</name>
        <dbReference type="ChEBI" id="CHEBI:57476"/>
    </ligand>
</feature>
<feature type="binding site" evidence="13">
    <location>
        <begin position="10"/>
        <end position="15"/>
    </location>
    <ligand>
        <name>NADP(+)</name>
        <dbReference type="ChEBI" id="CHEBI:58349"/>
    </ligand>
</feature>
<protein>
    <recommendedName>
        <fullName evidence="5 14">Homoserine dehydrogenase</fullName>
        <ecNumber evidence="4 14">1.1.1.3</ecNumber>
    </recommendedName>
</protein>
<dbReference type="Pfam" id="PF00742">
    <property type="entry name" value="Homoserine_dh"/>
    <property type="match status" value="1"/>
</dbReference>
<evidence type="ECO:0000256" key="12">
    <source>
        <dbReference type="PIRSR" id="PIRSR036497-1"/>
    </source>
</evidence>
<dbReference type="InterPro" id="IPR005106">
    <property type="entry name" value="Asp/hSer_DH_NAD-bd"/>
</dbReference>
<evidence type="ECO:0000256" key="6">
    <source>
        <dbReference type="ARBA" id="ARBA00022605"/>
    </source>
</evidence>
<feature type="active site" description="Proton donor" evidence="12">
    <location>
        <position position="204"/>
    </location>
</feature>
<reference evidence="18 19" key="1">
    <citation type="submission" date="2021-05" db="EMBL/GenBank/DDBJ databases">
        <title>Novel Bacillus species.</title>
        <authorList>
            <person name="Liu G."/>
        </authorList>
    </citation>
    <scope>NUCLEOTIDE SEQUENCE [LARGE SCALE GENOMIC DNA]</scope>
    <source>
        <strain evidence="18 19">FJAT-49682</strain>
    </source>
</reference>
<dbReference type="InterPro" id="IPR001342">
    <property type="entry name" value="HDH_cat"/>
</dbReference>
<dbReference type="InterPro" id="IPR022697">
    <property type="entry name" value="HDH_short"/>
</dbReference>
<accession>A0A942UKI1</accession>
<comment type="similarity">
    <text evidence="3 15">Belongs to the homoserine dehydrogenase family.</text>
</comment>
<comment type="caution">
    <text evidence="18">The sequence shown here is derived from an EMBL/GenBank/DDBJ whole genome shotgun (WGS) entry which is preliminary data.</text>
</comment>
<dbReference type="GO" id="GO:0009088">
    <property type="term" value="P:threonine biosynthetic process"/>
    <property type="evidence" value="ECO:0007669"/>
    <property type="project" value="UniProtKB-KW"/>
</dbReference>
<feature type="domain" description="Homoserine dehydrogenase catalytic" evidence="16">
    <location>
        <begin position="136"/>
        <end position="312"/>
    </location>
</feature>
<sequence length="327" mass="35891">MTVIKVALLGFGTVGEGLYESINSHQQQLQALLGAEVHIAGVLIQDSEKQRRLAEDVLVTTNFNDILNIPDLQVVFEAIVGEDPSYEYLSKAIERGCDIITANKVMFAKHGEELLRKAREYNVSIGYEATVAGGVPVIRTIAQLLQVNRVEKIQAILNGTSNFILTEMRKNELPFETVLKSAQDLGYAEADPSNDVEGFDAFYKLMILSNLLFGKQPDWHEVKVEGISEISNHQIQSAHQKNERYKHIAEIKKDGDQIIASVGPALTNEDHPLYNIEGVDNAIVIKASLAGTIAIQGPGAGSYPTASAMIEDFAHIFQNKKAAYALT</sequence>